<sequence length="743" mass="82800">MSGSIEEENKLPINEESLTENAKRILEKRYLVRDEDRNIKETPKELFERVAQNVASANEKYNDDRTVEKEKKEFYQALSNLAFIPNSPTLMNAGTEIQQLAACFVLPVEDTMEGIYETVKDTALVHKSGGGTGFAFSRLRPEGDVVQSTGGIASGPISFMKVFNQSTDTIKQGGKRRGANMGILHVSHPDIKKFVEAKDNEEALTNFNISVSVDNKFMEAVKNEEEYPLKNPKNGEITEYIDAKKLFNKIAKQAWKNGEPGMIFLDKINEDNPFPSNNPKDKHYIESTNPCGEQPLEPYEACNLGHVNLSKAVRDGEVDWEYLDQIVDLGVRFLDNVIDVSDYPIDKIEEKVEANRKIGLGVMGFHDMLIELGVPYDSDEAVEKAQEVMKFINSKARKVSRRIAEERGAFPNFDESNYDEPIRNSTLTTIAPTGTTGMIADVSNGIEPIFAVSYAKNVLNGEQLVEVNDKFIKIAKERGFYSKELEEKVKEKDSIQDMEEIPEDVKELFKISLDIDPEWHIKIQAAFQKHTDNAVSKTINFPNDADMEDIASSYLLSYELGCKGITVYRDGSRSEQVIETEESSKEKGLAPRSRPDVLEGETEKVKVGCGKSLYVTATADEDGVFEVFTQLGKSGGCVRAFTEANARLISLALRSGVDPEEIIKQLKGIRCPSPRFDGGGEMILSCPDALAKSMERFISSEEDYDLDVSVEKGRNPECPECGGPLVYEEGCATCKLCGYSDCS</sequence>
<dbReference type="GO" id="GO:0009263">
    <property type="term" value="P:deoxyribonucleotide biosynthetic process"/>
    <property type="evidence" value="ECO:0007669"/>
    <property type="project" value="InterPro"/>
</dbReference>
<keyword evidence="10 13" id="KW-0170">Cobalt</keyword>
<evidence type="ECO:0000256" key="13">
    <source>
        <dbReference type="RuleBase" id="RU364064"/>
    </source>
</evidence>
<dbReference type="GO" id="GO:0004748">
    <property type="term" value="F:ribonucleoside-diphosphate reductase activity, thioredoxin disulfide as acceptor"/>
    <property type="evidence" value="ECO:0007669"/>
    <property type="project" value="UniProtKB-EC"/>
</dbReference>
<feature type="domain" description="TSCPD" evidence="16">
    <location>
        <begin position="592"/>
        <end position="697"/>
    </location>
</feature>
<dbReference type="Proteomes" id="UP000185744">
    <property type="component" value="Unassembled WGS sequence"/>
</dbReference>
<dbReference type="NCBIfam" id="NF006417">
    <property type="entry name" value="PRK08665.1"/>
    <property type="match status" value="1"/>
</dbReference>
<dbReference type="Gene3D" id="3.20.70.20">
    <property type="match status" value="1"/>
</dbReference>
<organism evidence="17 18">
    <name type="scientific">Methanohalarchaeum thermophilum</name>
    <dbReference type="NCBI Taxonomy" id="1903181"/>
    <lineage>
        <taxon>Archaea</taxon>
        <taxon>Methanobacteriati</taxon>
        <taxon>Methanobacteriota</taxon>
        <taxon>Methanonatronarchaeia</taxon>
        <taxon>Methanonatronarchaeales</taxon>
        <taxon>Methanonatronarchaeaceae</taxon>
        <taxon>Candidatus Methanohalarchaeum</taxon>
    </lineage>
</organism>
<keyword evidence="8 13" id="KW-0560">Oxidoreductase</keyword>
<comment type="cofactor">
    <cofactor evidence="1 13">
        <name>adenosylcob(III)alamin</name>
        <dbReference type="ChEBI" id="CHEBI:18408"/>
    </cofactor>
</comment>
<dbReference type="AlphaFoldDB" id="A0A1Q6DTF2"/>
<evidence type="ECO:0000256" key="8">
    <source>
        <dbReference type="ARBA" id="ARBA00023002"/>
    </source>
</evidence>
<dbReference type="InterPro" id="IPR050862">
    <property type="entry name" value="RdRp_reductase_class-2"/>
</dbReference>
<dbReference type="InterPro" id="IPR013509">
    <property type="entry name" value="RNR_lsu_N"/>
</dbReference>
<dbReference type="Pfam" id="PF12637">
    <property type="entry name" value="TSCPD"/>
    <property type="match status" value="1"/>
</dbReference>
<dbReference type="PRINTS" id="PR01183">
    <property type="entry name" value="RIBORDTASEM1"/>
</dbReference>
<dbReference type="InterPro" id="IPR000788">
    <property type="entry name" value="RNR_lg_C"/>
</dbReference>
<evidence type="ECO:0000256" key="11">
    <source>
        <dbReference type="ARBA" id="ARBA00025437"/>
    </source>
</evidence>
<keyword evidence="7 13" id="KW-0547">Nucleotide-binding</keyword>
<dbReference type="EC" id="1.17.4.1" evidence="3 13"/>
<evidence type="ECO:0000256" key="1">
    <source>
        <dbReference type="ARBA" id="ARBA00001922"/>
    </source>
</evidence>
<dbReference type="InParanoid" id="A0A1Q6DTF2"/>
<evidence type="ECO:0000256" key="2">
    <source>
        <dbReference type="ARBA" id="ARBA00007405"/>
    </source>
</evidence>
<keyword evidence="9" id="KW-1015">Disulfide bond</keyword>
<evidence type="ECO:0000256" key="4">
    <source>
        <dbReference type="ARBA" id="ARBA00014409"/>
    </source>
</evidence>
<comment type="function">
    <text evidence="11 13">Catalyzes the reduction of ribonucleotides to deoxyribonucleotides. May function to provide a pool of deoxyribonucleotide precursors for DNA repair during oxygen limitation and/or for immediate growth after restoration of oxygen.</text>
</comment>
<evidence type="ECO:0000256" key="3">
    <source>
        <dbReference type="ARBA" id="ARBA00012274"/>
    </source>
</evidence>
<keyword evidence="5 13" id="KW-0846">Cobalamin</keyword>
<dbReference type="NCBIfam" id="TIGR02504">
    <property type="entry name" value="NrdJ_Z"/>
    <property type="match status" value="1"/>
</dbReference>
<evidence type="ECO:0000259" key="16">
    <source>
        <dbReference type="Pfam" id="PF12637"/>
    </source>
</evidence>
<dbReference type="GO" id="GO:0071897">
    <property type="term" value="P:DNA biosynthetic process"/>
    <property type="evidence" value="ECO:0007669"/>
    <property type="project" value="UniProtKB-KW"/>
</dbReference>
<comment type="catalytic activity">
    <reaction evidence="12 13">
        <text>a 2'-deoxyribonucleoside 5'-diphosphate + [thioredoxin]-disulfide + H2O = a ribonucleoside 5'-diphosphate + [thioredoxin]-dithiol</text>
        <dbReference type="Rhea" id="RHEA:23252"/>
        <dbReference type="Rhea" id="RHEA-COMP:10698"/>
        <dbReference type="Rhea" id="RHEA-COMP:10700"/>
        <dbReference type="ChEBI" id="CHEBI:15377"/>
        <dbReference type="ChEBI" id="CHEBI:29950"/>
        <dbReference type="ChEBI" id="CHEBI:50058"/>
        <dbReference type="ChEBI" id="CHEBI:57930"/>
        <dbReference type="ChEBI" id="CHEBI:73316"/>
        <dbReference type="EC" id="1.17.4.1"/>
    </reaction>
</comment>
<evidence type="ECO:0000256" key="9">
    <source>
        <dbReference type="ARBA" id="ARBA00023157"/>
    </source>
</evidence>
<feature type="domain" description="Ribonucleotide reductase large subunit C-terminal" evidence="15">
    <location>
        <begin position="101"/>
        <end position="568"/>
    </location>
</feature>
<keyword evidence="18" id="KW-1185">Reference proteome</keyword>
<dbReference type="Pfam" id="PF02867">
    <property type="entry name" value="Ribonuc_red_lgC"/>
    <property type="match status" value="1"/>
</dbReference>
<comment type="similarity">
    <text evidence="2 13">Belongs to the ribonucleoside diphosphate reductase class-2 family.</text>
</comment>
<feature type="domain" description="Ribonucleotide reductase large subunit N-terminal" evidence="14">
    <location>
        <begin position="17"/>
        <end position="96"/>
    </location>
</feature>
<dbReference type="InterPro" id="IPR024434">
    <property type="entry name" value="TSCPD_dom"/>
</dbReference>
<keyword evidence="6 13" id="KW-0237">DNA synthesis</keyword>
<gene>
    <name evidence="17" type="ORF">BTN85_0113</name>
</gene>
<evidence type="ECO:0000313" key="17">
    <source>
        <dbReference type="EMBL" id="OKY77645.1"/>
    </source>
</evidence>
<dbReference type="GO" id="GO:0031419">
    <property type="term" value="F:cobalamin binding"/>
    <property type="evidence" value="ECO:0007669"/>
    <property type="project" value="UniProtKB-KW"/>
</dbReference>
<evidence type="ECO:0000259" key="15">
    <source>
        <dbReference type="Pfam" id="PF02867"/>
    </source>
</evidence>
<dbReference type="GO" id="GO:0005524">
    <property type="term" value="F:ATP binding"/>
    <property type="evidence" value="ECO:0007669"/>
    <property type="project" value="InterPro"/>
</dbReference>
<dbReference type="CDD" id="cd02888">
    <property type="entry name" value="RNR_II_dimer"/>
    <property type="match status" value="1"/>
</dbReference>
<comment type="caution">
    <text evidence="17">The sequence shown here is derived from an EMBL/GenBank/DDBJ whole genome shotgun (WGS) entry which is preliminary data.</text>
</comment>
<evidence type="ECO:0000259" key="14">
    <source>
        <dbReference type="Pfam" id="PF00317"/>
    </source>
</evidence>
<dbReference type="InterPro" id="IPR013344">
    <property type="entry name" value="RNR_NrdJ/NrdZ"/>
</dbReference>
<accession>A0A1Q6DTF2</accession>
<dbReference type="Pfam" id="PF00317">
    <property type="entry name" value="Ribonuc_red_lgN"/>
    <property type="match status" value="1"/>
</dbReference>
<evidence type="ECO:0000313" key="18">
    <source>
        <dbReference type="Proteomes" id="UP000185744"/>
    </source>
</evidence>
<dbReference type="EMBL" id="MSDW01000001">
    <property type="protein sequence ID" value="OKY77645.1"/>
    <property type="molecule type" value="Genomic_DNA"/>
</dbReference>
<dbReference type="STRING" id="1903181.BTN85_0113"/>
<dbReference type="InterPro" id="IPR008926">
    <property type="entry name" value="RNR_R1-su_N"/>
</dbReference>
<dbReference type="SUPFAM" id="SSF51998">
    <property type="entry name" value="PFL-like glycyl radical enzymes"/>
    <property type="match status" value="1"/>
</dbReference>
<evidence type="ECO:0000256" key="12">
    <source>
        <dbReference type="ARBA" id="ARBA00047754"/>
    </source>
</evidence>
<evidence type="ECO:0000256" key="7">
    <source>
        <dbReference type="ARBA" id="ARBA00022741"/>
    </source>
</evidence>
<evidence type="ECO:0000256" key="5">
    <source>
        <dbReference type="ARBA" id="ARBA00022628"/>
    </source>
</evidence>
<dbReference type="PANTHER" id="PTHR43371">
    <property type="entry name" value="VITAMIN B12-DEPENDENT RIBONUCLEOTIDE REDUCTASE"/>
    <property type="match status" value="1"/>
</dbReference>
<protein>
    <recommendedName>
        <fullName evidence="4 13">Vitamin B12-dependent ribonucleotide reductase</fullName>
        <ecNumber evidence="3 13">1.17.4.1</ecNumber>
    </recommendedName>
</protein>
<proteinExistence type="inferred from homology"/>
<evidence type="ECO:0000256" key="10">
    <source>
        <dbReference type="ARBA" id="ARBA00023285"/>
    </source>
</evidence>
<dbReference type="PANTHER" id="PTHR43371:SF1">
    <property type="entry name" value="RIBONUCLEOSIDE-DIPHOSPHATE REDUCTASE"/>
    <property type="match status" value="1"/>
</dbReference>
<dbReference type="SUPFAM" id="SSF48168">
    <property type="entry name" value="R1 subunit of ribonucleotide reductase, N-terminal domain"/>
    <property type="match status" value="1"/>
</dbReference>
<reference evidence="17" key="1">
    <citation type="submission" date="2016-12" db="EMBL/GenBank/DDBJ databases">
        <title>Discovery of methanogenic haloarchaea.</title>
        <authorList>
            <person name="Sorokin D.Y."/>
            <person name="Makarova K.S."/>
            <person name="Abbas B."/>
            <person name="Ferrer M."/>
            <person name="Golyshin P.N."/>
        </authorList>
    </citation>
    <scope>NUCLEOTIDE SEQUENCE [LARGE SCALE GENOMIC DNA]</scope>
    <source>
        <strain evidence="17">HMET1</strain>
    </source>
</reference>
<evidence type="ECO:0000256" key="6">
    <source>
        <dbReference type="ARBA" id="ARBA00022634"/>
    </source>
</evidence>
<name>A0A1Q6DTF2_METT1</name>
<dbReference type="UniPathway" id="UPA00326"/>